<name>H5Y380_9FIRM</name>
<dbReference type="HOGENOM" id="CLU_1347091_0_0_9"/>
<dbReference type="AlphaFoldDB" id="H5Y380"/>
<sequence>MSNSLLNNYTTFLERITEESGDKFFPIWLLVDPKHPNDITNIWNPIMYEIQETVFRKLHARINSRNIFIKNIVSDIGSIHSESTKAEVTKTIEMLRQSIFEYQPRLLFTFDAITNEYVNRALAQRLPNDLQYWHTRNLDYEFKHSTQNFNSAQINLIPLIRRKANTSKVINDWPEYGNSYIIDVSAKIAEMIINNKDNLNIWI</sequence>
<protein>
    <submittedName>
        <fullName evidence="1">Uncharacterized protein</fullName>
    </submittedName>
</protein>
<gene>
    <name evidence="1" type="ORF">DesyoDRAFT_1721</name>
</gene>
<keyword evidence="2" id="KW-1185">Reference proteome</keyword>
<organism evidence="1 2">
    <name type="scientific">Desulfosporosinus youngiae DSM 17734</name>
    <dbReference type="NCBI Taxonomy" id="768710"/>
    <lineage>
        <taxon>Bacteria</taxon>
        <taxon>Bacillati</taxon>
        <taxon>Bacillota</taxon>
        <taxon>Clostridia</taxon>
        <taxon>Eubacteriales</taxon>
        <taxon>Desulfitobacteriaceae</taxon>
        <taxon>Desulfosporosinus</taxon>
    </lineage>
</organism>
<accession>H5Y380</accession>
<evidence type="ECO:0000313" key="1">
    <source>
        <dbReference type="EMBL" id="EHQ88849.1"/>
    </source>
</evidence>
<dbReference type="RefSeq" id="WP_007781763.1">
    <property type="nucleotide sequence ID" value="NZ_CM001441.1"/>
</dbReference>
<reference evidence="1 2" key="1">
    <citation type="submission" date="2011-11" db="EMBL/GenBank/DDBJ databases">
        <title>The Noncontiguous Finished genome of Desulfosporosinus youngiae DSM 17734.</title>
        <authorList>
            <consortium name="US DOE Joint Genome Institute (JGI-PGF)"/>
            <person name="Lucas S."/>
            <person name="Han J."/>
            <person name="Lapidus A."/>
            <person name="Cheng J.-F."/>
            <person name="Goodwin L."/>
            <person name="Pitluck S."/>
            <person name="Peters L."/>
            <person name="Ovchinnikova G."/>
            <person name="Lu M."/>
            <person name="Land M.L."/>
            <person name="Hauser L."/>
            <person name="Pester M."/>
            <person name="Spring S."/>
            <person name="Ollivier B."/>
            <person name="Rattei T."/>
            <person name="Klenk H.-P."/>
            <person name="Wagner M."/>
            <person name="Loy A."/>
            <person name="Woyke T.J."/>
        </authorList>
    </citation>
    <scope>NUCLEOTIDE SEQUENCE [LARGE SCALE GENOMIC DNA]</scope>
    <source>
        <strain evidence="1 2">DSM 17734</strain>
    </source>
</reference>
<proteinExistence type="predicted"/>
<dbReference type="Proteomes" id="UP000005104">
    <property type="component" value="Chromosome"/>
</dbReference>
<dbReference type="EMBL" id="CM001441">
    <property type="protein sequence ID" value="EHQ88849.1"/>
    <property type="molecule type" value="Genomic_DNA"/>
</dbReference>
<evidence type="ECO:0000313" key="2">
    <source>
        <dbReference type="Proteomes" id="UP000005104"/>
    </source>
</evidence>
<dbReference type="OrthoDB" id="1795163at2"/>